<sequence>MKLFIDAQISPAIAAWINRTYDDIKAVSARSVDLQFAKDAEIYTYAKQNGYVILSKDDDFLNQLEKHGSPPALIWITSGNTSNARMREILTSSLPKVKSLIEKGEPIVEISDL</sequence>
<evidence type="ECO:0000313" key="3">
    <source>
        <dbReference type="Proteomes" id="UP000673975"/>
    </source>
</evidence>
<protein>
    <submittedName>
        <fullName evidence="2">DUF5615 family PIN-like protein</fullName>
    </submittedName>
</protein>
<dbReference type="RefSeq" id="WP_210512323.1">
    <property type="nucleotide sequence ID" value="NZ_JAFIDN010000007.1"/>
</dbReference>
<keyword evidence="3" id="KW-1185">Reference proteome</keyword>
<proteinExistence type="predicted"/>
<feature type="domain" description="DUF5615" evidence="1">
    <location>
        <begin position="1"/>
        <end position="105"/>
    </location>
</feature>
<dbReference type="AlphaFoldDB" id="A0A8J7UTY6"/>
<comment type="caution">
    <text evidence="2">The sequence shown here is derived from an EMBL/GenBank/DDBJ whole genome shotgun (WGS) entry which is preliminary data.</text>
</comment>
<dbReference type="Proteomes" id="UP000673975">
    <property type="component" value="Unassembled WGS sequence"/>
</dbReference>
<dbReference type="Pfam" id="PF18480">
    <property type="entry name" value="DUF5615"/>
    <property type="match status" value="1"/>
</dbReference>
<dbReference type="EMBL" id="JAFIDN010000007">
    <property type="protein sequence ID" value="MBP3193056.1"/>
    <property type="molecule type" value="Genomic_DNA"/>
</dbReference>
<dbReference type="InterPro" id="IPR041049">
    <property type="entry name" value="DUF5615"/>
</dbReference>
<reference evidence="2" key="1">
    <citation type="submission" date="2021-02" db="EMBL/GenBank/DDBJ databases">
        <title>Natronogracilivirga saccharolytica gen. nov. sp. nov. a new anaerobic, haloalkiliphilic carbohydrate-fermenting bacterium from soda lake and proposing of Cyclonatronumiaceae fam. nov. in the phylum Balneolaeota.</title>
        <authorList>
            <person name="Zhilina T.N."/>
            <person name="Sorokin D.Y."/>
            <person name="Zavarzina D.G."/>
            <person name="Toshchakov S.V."/>
            <person name="Kublanov I.V."/>
        </authorList>
    </citation>
    <scope>NUCLEOTIDE SEQUENCE</scope>
    <source>
        <strain evidence="2">Z-1702</strain>
    </source>
</reference>
<accession>A0A8J7UTY6</accession>
<evidence type="ECO:0000259" key="1">
    <source>
        <dbReference type="Pfam" id="PF18480"/>
    </source>
</evidence>
<gene>
    <name evidence="2" type="ORF">NATSA_10310</name>
</gene>
<name>A0A8J7UTY6_9BACT</name>
<evidence type="ECO:0000313" key="2">
    <source>
        <dbReference type="EMBL" id="MBP3193056.1"/>
    </source>
</evidence>
<organism evidence="2 3">
    <name type="scientific">Natronogracilivirga saccharolytica</name>
    <dbReference type="NCBI Taxonomy" id="2812953"/>
    <lineage>
        <taxon>Bacteria</taxon>
        <taxon>Pseudomonadati</taxon>
        <taxon>Balneolota</taxon>
        <taxon>Balneolia</taxon>
        <taxon>Balneolales</taxon>
        <taxon>Cyclonatronaceae</taxon>
        <taxon>Natronogracilivirga</taxon>
    </lineage>
</organism>